<reference evidence="1" key="1">
    <citation type="journal article" date="1995" name="Biochem. Biophys. Res. Commun.">
        <title>Identification of brush border myosin-I in liver and testis.</title>
        <authorList>
            <person name="Balish M.F."/>
            <person name="Coluccio L.M."/>
        </authorList>
    </citation>
    <scope>NUCLEOTIDE SEQUENCE</scope>
    <source>
        <strain evidence="1">Sprague-Dawley</strain>
    </source>
</reference>
<evidence type="ECO:0000313" key="2">
    <source>
        <dbReference type="EMBL" id="EDM16454.1"/>
    </source>
</evidence>
<dbReference type="Proteomes" id="UP000234681">
    <property type="component" value="Chromosome 7"/>
</dbReference>
<protein>
    <submittedName>
        <fullName evidence="1">Brush border myosin-I</fullName>
    </submittedName>
    <submittedName>
        <fullName evidence="2">RCG60072</fullName>
    </submittedName>
</protein>
<feature type="non-terminal residue" evidence="1">
    <location>
        <position position="1"/>
    </location>
</feature>
<accession>Q62776</accession>
<sequence>MCPPPISLTNTPHPCLFMPICFCKQEDC</sequence>
<organism evidence="1">
    <name type="scientific">Rattus norvegicus</name>
    <name type="common">Rat</name>
    <dbReference type="NCBI Taxonomy" id="10116"/>
    <lineage>
        <taxon>Eukaryota</taxon>
        <taxon>Metazoa</taxon>
        <taxon>Chordata</taxon>
        <taxon>Craniata</taxon>
        <taxon>Vertebrata</taxon>
        <taxon>Euteleostomi</taxon>
        <taxon>Mammalia</taxon>
        <taxon>Eutheria</taxon>
        <taxon>Euarchontoglires</taxon>
        <taxon>Glires</taxon>
        <taxon>Rodentia</taxon>
        <taxon>Myomorpha</taxon>
        <taxon>Muroidea</taxon>
        <taxon>Muridae</taxon>
        <taxon>Murinae</taxon>
        <taxon>Rattus</taxon>
    </lineage>
</organism>
<dbReference type="EMBL" id="U25282">
    <property type="protein sequence ID" value="AAA89133.1"/>
    <property type="molecule type" value="mRNA"/>
</dbReference>
<dbReference type="EMBL" id="CH473950">
    <property type="protein sequence ID" value="EDM16454.1"/>
    <property type="molecule type" value="Genomic_DNA"/>
</dbReference>
<dbReference type="AlphaFoldDB" id="Q62776"/>
<name>Q62776_RAT</name>
<reference evidence="2" key="2">
    <citation type="journal article" date="2005" name="Genome Res.">
        <title>Gene and alternative splicing annotation with AIR.</title>
        <authorList>
            <person name="Florea L."/>
            <person name="Di Francesco V."/>
            <person name="Miller J."/>
            <person name="Turner R."/>
            <person name="Yao A."/>
            <person name="Harris M."/>
            <person name="Walenz B."/>
            <person name="Mobarry C."/>
            <person name="Merkulov G.V."/>
            <person name="Charlab R."/>
            <person name="Dew I."/>
            <person name="Deng Z."/>
            <person name="Istrail S."/>
            <person name="Li P."/>
            <person name="Sutton G."/>
        </authorList>
    </citation>
    <scope>NUCLEOTIDE SEQUENCE</scope>
    <source>
        <strain evidence="2">BN</strain>
    </source>
</reference>
<proteinExistence type="evidence at transcript level"/>
<reference evidence="2" key="3">
    <citation type="submission" date="2005-09" db="EMBL/GenBank/DDBJ databases">
        <authorList>
            <person name="Mural R.J."/>
            <person name="Li P.W."/>
            <person name="Adams M.D."/>
            <person name="Amanatides P.G."/>
            <person name="Baden-Tillson H."/>
            <person name="Barnstead M."/>
            <person name="Chin S.H."/>
            <person name="Dew I."/>
            <person name="Evans C.A."/>
            <person name="Ferriera S."/>
            <person name="Flanigan M."/>
            <person name="Fosler C."/>
            <person name="Glodek A."/>
            <person name="Gu Z."/>
            <person name="Holt R.A."/>
            <person name="Jennings D."/>
            <person name="Kraft C.L."/>
            <person name="Lu F."/>
            <person name="Nguyen T."/>
            <person name="Nusskern D.R."/>
            <person name="Pfannkoch C.M."/>
            <person name="Sitter C."/>
            <person name="Sutton G.G."/>
            <person name="Venter J.C."/>
            <person name="Wang Z."/>
            <person name="Woodage T."/>
            <person name="Zheng X.H."/>
            <person name="Zhong F."/>
        </authorList>
    </citation>
    <scope>NUCLEOTIDE SEQUENCE</scope>
    <source>
        <strain evidence="2">BN</strain>
    </source>
</reference>
<evidence type="ECO:0000313" key="1">
    <source>
        <dbReference type="EMBL" id="AAA89133.1"/>
    </source>
</evidence>
<gene>
    <name evidence="1" type="primary">BBMI</name>
    <name evidence="2" type="ORF">rCG_60072</name>
</gene>